<dbReference type="OrthoDB" id="3366509at2"/>
<sequence>MEERQPELSVVGRARGPVGGVALVLHGGSEFSSAAVRPWRLAYLRMLPFAIALSRSGAWHGLDVRLLRNRVRGWNEPAMDPLADARWALDRIRAERPGVPVVLVGHSLGGRVALRAADDPAVVGACALAPWTPQGEPVEPVAGRAVLIAHGTHDRVTSPVESLRYAEEADPKAARLARFEVAAEGHAMLRRPSLWNRLVVTFVLRTLGLPDSGQVLDAAWESAAPARFRLPL</sequence>
<dbReference type="STRING" id="530584.SAMN05421630_109131"/>
<evidence type="ECO:0000313" key="1">
    <source>
        <dbReference type="EMBL" id="SDD50363.1"/>
    </source>
</evidence>
<dbReference type="AlphaFoldDB" id="A0A222VZV4"/>
<dbReference type="Proteomes" id="UP000199494">
    <property type="component" value="Unassembled WGS sequence"/>
</dbReference>
<evidence type="ECO:0000313" key="2">
    <source>
        <dbReference type="Proteomes" id="UP000199494"/>
    </source>
</evidence>
<reference evidence="1 2" key="1">
    <citation type="submission" date="2016-10" db="EMBL/GenBank/DDBJ databases">
        <authorList>
            <person name="de Groot N.N."/>
        </authorList>
    </citation>
    <scope>NUCLEOTIDE SEQUENCE [LARGE SCALE GENOMIC DNA]</scope>
    <source>
        <strain evidence="1 2">CGMCC 4.5506</strain>
    </source>
</reference>
<keyword evidence="2" id="KW-1185">Reference proteome</keyword>
<dbReference type="InterPro" id="IPR000073">
    <property type="entry name" value="AB_hydrolase_1"/>
</dbReference>
<organism evidence="1 2">
    <name type="scientific">Prauserella marina</name>
    <dbReference type="NCBI Taxonomy" id="530584"/>
    <lineage>
        <taxon>Bacteria</taxon>
        <taxon>Bacillati</taxon>
        <taxon>Actinomycetota</taxon>
        <taxon>Actinomycetes</taxon>
        <taxon>Pseudonocardiales</taxon>
        <taxon>Pseudonocardiaceae</taxon>
        <taxon>Prauserella</taxon>
    </lineage>
</organism>
<name>A0A222VZV4_9PSEU</name>
<protein>
    <submittedName>
        <fullName evidence="1">Alpha/beta hydrolase family protein</fullName>
    </submittedName>
</protein>
<accession>A0A222VZV4</accession>
<dbReference type="Gene3D" id="3.40.50.1820">
    <property type="entry name" value="alpha/beta hydrolase"/>
    <property type="match status" value="1"/>
</dbReference>
<dbReference type="EMBL" id="FMZE01000009">
    <property type="protein sequence ID" value="SDD50363.1"/>
    <property type="molecule type" value="Genomic_DNA"/>
</dbReference>
<dbReference type="Pfam" id="PF12697">
    <property type="entry name" value="Abhydrolase_6"/>
    <property type="match status" value="1"/>
</dbReference>
<proteinExistence type="predicted"/>
<gene>
    <name evidence="1" type="ORF">SAMN05421630_109131</name>
</gene>
<keyword evidence="1" id="KW-0378">Hydrolase</keyword>
<dbReference type="GO" id="GO:0016787">
    <property type="term" value="F:hydrolase activity"/>
    <property type="evidence" value="ECO:0007669"/>
    <property type="project" value="UniProtKB-KW"/>
</dbReference>
<dbReference type="SUPFAM" id="SSF53474">
    <property type="entry name" value="alpha/beta-Hydrolases"/>
    <property type="match status" value="1"/>
</dbReference>
<dbReference type="InterPro" id="IPR029058">
    <property type="entry name" value="AB_hydrolase_fold"/>
</dbReference>
<dbReference type="KEGG" id="pmad:BAY61_19585"/>
<dbReference type="RefSeq" id="WP_091808510.1">
    <property type="nucleotide sequence ID" value="NZ_CP016353.1"/>
</dbReference>